<dbReference type="InterPro" id="IPR009875">
    <property type="entry name" value="PilZ_domain"/>
</dbReference>
<name>A0A3B0XL34_9ZZZZ</name>
<sequence length="133" mass="14824">MEEVDDIEGNVDKVNVEPQGFGQRAFERFRVSFKVLIRLSSGEIAHAQAVDISMGGIYVEYGAPADIDTVFSMAFDLQFAHEFKKILVKARVVRTIVIGSRNMYGMAFVFTELAEGAKEVLDKYLKLRGLKAG</sequence>
<proteinExistence type="predicted"/>
<reference evidence="2" key="1">
    <citation type="submission" date="2018-06" db="EMBL/GenBank/DDBJ databases">
        <authorList>
            <person name="Zhirakovskaya E."/>
        </authorList>
    </citation>
    <scope>NUCLEOTIDE SEQUENCE</scope>
</reference>
<protein>
    <recommendedName>
        <fullName evidence="1">PilZ domain-containing protein</fullName>
    </recommendedName>
</protein>
<gene>
    <name evidence="2" type="ORF">MNBD_GAMMA10-107</name>
</gene>
<evidence type="ECO:0000259" key="1">
    <source>
        <dbReference type="Pfam" id="PF07238"/>
    </source>
</evidence>
<evidence type="ECO:0000313" key="2">
    <source>
        <dbReference type="EMBL" id="VAW69185.1"/>
    </source>
</evidence>
<dbReference type="GO" id="GO:0035438">
    <property type="term" value="F:cyclic-di-GMP binding"/>
    <property type="evidence" value="ECO:0007669"/>
    <property type="project" value="InterPro"/>
</dbReference>
<feature type="domain" description="PilZ" evidence="1">
    <location>
        <begin position="23"/>
        <end position="125"/>
    </location>
</feature>
<dbReference type="Gene3D" id="2.40.10.220">
    <property type="entry name" value="predicted glycosyltransferase like domains"/>
    <property type="match status" value="1"/>
</dbReference>
<organism evidence="2">
    <name type="scientific">hydrothermal vent metagenome</name>
    <dbReference type="NCBI Taxonomy" id="652676"/>
    <lineage>
        <taxon>unclassified sequences</taxon>
        <taxon>metagenomes</taxon>
        <taxon>ecological metagenomes</taxon>
    </lineage>
</organism>
<accession>A0A3B0XL34</accession>
<dbReference type="SUPFAM" id="SSF141371">
    <property type="entry name" value="PilZ domain-like"/>
    <property type="match status" value="1"/>
</dbReference>
<dbReference type="Pfam" id="PF07238">
    <property type="entry name" value="PilZ"/>
    <property type="match status" value="1"/>
</dbReference>
<dbReference type="EMBL" id="UOFJ01000403">
    <property type="protein sequence ID" value="VAW69185.1"/>
    <property type="molecule type" value="Genomic_DNA"/>
</dbReference>
<dbReference type="AlphaFoldDB" id="A0A3B0XL34"/>